<dbReference type="GO" id="GO:0000793">
    <property type="term" value="C:condensed chromosome"/>
    <property type="evidence" value="ECO:0007669"/>
    <property type="project" value="TreeGrafter"/>
</dbReference>
<dbReference type="EMBL" id="BGPR01007880">
    <property type="protein sequence ID" value="GBN30189.1"/>
    <property type="molecule type" value="Genomic_DNA"/>
</dbReference>
<reference evidence="1 2" key="1">
    <citation type="journal article" date="2019" name="Sci. Rep.">
        <title>Orb-weaving spider Araneus ventricosus genome elucidates the spidroin gene catalogue.</title>
        <authorList>
            <person name="Kono N."/>
            <person name="Nakamura H."/>
            <person name="Ohtoshi R."/>
            <person name="Moran D.A.P."/>
            <person name="Shinohara A."/>
            <person name="Yoshida Y."/>
            <person name="Fujiwara M."/>
            <person name="Mori M."/>
            <person name="Tomita M."/>
            <person name="Arakawa K."/>
        </authorList>
    </citation>
    <scope>NUCLEOTIDE SEQUENCE [LARGE SCALE GENOMIC DNA]</scope>
</reference>
<dbReference type="GO" id="GO:0035861">
    <property type="term" value="C:site of double-strand break"/>
    <property type="evidence" value="ECO:0007669"/>
    <property type="project" value="TreeGrafter"/>
</dbReference>
<dbReference type="OrthoDB" id="8028980at2759"/>
<dbReference type="InterPro" id="IPR036397">
    <property type="entry name" value="RNaseH_sf"/>
</dbReference>
<accession>A0A4Y2MUJ7</accession>
<dbReference type="InterPro" id="IPR052709">
    <property type="entry name" value="Transposase-MT_Hybrid"/>
</dbReference>
<dbReference type="Pfam" id="PF01359">
    <property type="entry name" value="Transposase_1"/>
    <property type="match status" value="1"/>
</dbReference>
<keyword evidence="2" id="KW-1185">Reference proteome</keyword>
<dbReference type="Gene3D" id="3.30.420.10">
    <property type="entry name" value="Ribonuclease H-like superfamily/Ribonuclease H"/>
    <property type="match status" value="1"/>
</dbReference>
<comment type="caution">
    <text evidence="1">The sequence shown here is derived from an EMBL/GenBank/DDBJ whole genome shotgun (WGS) entry which is preliminary data.</text>
</comment>
<gene>
    <name evidence="1" type="primary">SETMAR_87</name>
    <name evidence="1" type="ORF">AVEN_124318_1</name>
</gene>
<dbReference type="GO" id="GO:0000014">
    <property type="term" value="F:single-stranded DNA endodeoxyribonuclease activity"/>
    <property type="evidence" value="ECO:0007669"/>
    <property type="project" value="TreeGrafter"/>
</dbReference>
<dbReference type="GO" id="GO:0000729">
    <property type="term" value="P:DNA double-strand break processing"/>
    <property type="evidence" value="ECO:0007669"/>
    <property type="project" value="TreeGrafter"/>
</dbReference>
<dbReference type="GO" id="GO:0006303">
    <property type="term" value="P:double-strand break repair via nonhomologous end joining"/>
    <property type="evidence" value="ECO:0007669"/>
    <property type="project" value="TreeGrafter"/>
</dbReference>
<sequence length="179" mass="20781">MCESLGISTISCDTVKVWFWKFKAGNFDIEDEPRSGRPIEVDCEQLKQIIDQDRNVSTRTIALELDVCQKTIVNALKRINVTFKLNHWVPQELTAEDKRKRKAACLVLLRDQRKEKILDKIVTCDEKWVYYNNTNRKGGWSAPGESAGSVARRALINKKVLLCIWWDCRGIIYKEYLKS</sequence>
<dbReference type="GO" id="GO:0003690">
    <property type="term" value="F:double-stranded DNA binding"/>
    <property type="evidence" value="ECO:0007669"/>
    <property type="project" value="TreeGrafter"/>
</dbReference>
<dbReference type="Proteomes" id="UP000499080">
    <property type="component" value="Unassembled WGS sequence"/>
</dbReference>
<dbReference type="AlphaFoldDB" id="A0A4Y2MUJ7"/>
<organism evidence="1 2">
    <name type="scientific">Araneus ventricosus</name>
    <name type="common">Orbweaver spider</name>
    <name type="synonym">Epeira ventricosa</name>
    <dbReference type="NCBI Taxonomy" id="182803"/>
    <lineage>
        <taxon>Eukaryota</taxon>
        <taxon>Metazoa</taxon>
        <taxon>Ecdysozoa</taxon>
        <taxon>Arthropoda</taxon>
        <taxon>Chelicerata</taxon>
        <taxon>Arachnida</taxon>
        <taxon>Araneae</taxon>
        <taxon>Araneomorphae</taxon>
        <taxon>Entelegynae</taxon>
        <taxon>Araneoidea</taxon>
        <taxon>Araneidae</taxon>
        <taxon>Araneus</taxon>
    </lineage>
</organism>
<evidence type="ECO:0000313" key="2">
    <source>
        <dbReference type="Proteomes" id="UP000499080"/>
    </source>
</evidence>
<dbReference type="InterPro" id="IPR001888">
    <property type="entry name" value="Transposase_1"/>
</dbReference>
<keyword evidence="1" id="KW-0808">Transferase</keyword>
<dbReference type="GO" id="GO:0032259">
    <property type="term" value="P:methylation"/>
    <property type="evidence" value="ECO:0007669"/>
    <property type="project" value="UniProtKB-KW"/>
</dbReference>
<dbReference type="GO" id="GO:0044774">
    <property type="term" value="P:mitotic DNA integrity checkpoint signaling"/>
    <property type="evidence" value="ECO:0007669"/>
    <property type="project" value="TreeGrafter"/>
</dbReference>
<evidence type="ECO:0000313" key="1">
    <source>
        <dbReference type="EMBL" id="GBN30189.1"/>
    </source>
</evidence>
<dbReference type="GO" id="GO:0003697">
    <property type="term" value="F:single-stranded DNA binding"/>
    <property type="evidence" value="ECO:0007669"/>
    <property type="project" value="TreeGrafter"/>
</dbReference>
<dbReference type="PANTHER" id="PTHR46060:SF2">
    <property type="entry name" value="HISTONE-LYSINE N-METHYLTRANSFERASE SETMAR"/>
    <property type="match status" value="1"/>
</dbReference>
<dbReference type="GO" id="GO:0015074">
    <property type="term" value="P:DNA integration"/>
    <property type="evidence" value="ECO:0007669"/>
    <property type="project" value="TreeGrafter"/>
</dbReference>
<dbReference type="GO" id="GO:0005634">
    <property type="term" value="C:nucleus"/>
    <property type="evidence" value="ECO:0007669"/>
    <property type="project" value="TreeGrafter"/>
</dbReference>
<dbReference type="GO" id="GO:0031297">
    <property type="term" value="P:replication fork processing"/>
    <property type="evidence" value="ECO:0007669"/>
    <property type="project" value="TreeGrafter"/>
</dbReference>
<proteinExistence type="predicted"/>
<dbReference type="GO" id="GO:0044547">
    <property type="term" value="F:DNA topoisomerase binding"/>
    <property type="evidence" value="ECO:0007669"/>
    <property type="project" value="TreeGrafter"/>
</dbReference>
<dbReference type="GO" id="GO:0046975">
    <property type="term" value="F:histone H3K36 methyltransferase activity"/>
    <property type="evidence" value="ECO:0007669"/>
    <property type="project" value="TreeGrafter"/>
</dbReference>
<name>A0A4Y2MUJ7_ARAVE</name>
<protein>
    <submittedName>
        <fullName evidence="1">Histone-lysine N-methyltransferase SETMAR</fullName>
    </submittedName>
</protein>
<dbReference type="GO" id="GO:0042800">
    <property type="term" value="F:histone H3K4 methyltransferase activity"/>
    <property type="evidence" value="ECO:0007669"/>
    <property type="project" value="TreeGrafter"/>
</dbReference>
<dbReference type="PANTHER" id="PTHR46060">
    <property type="entry name" value="MARINER MOS1 TRANSPOSASE-LIKE PROTEIN"/>
    <property type="match status" value="1"/>
</dbReference>
<keyword evidence="1" id="KW-0489">Methyltransferase</keyword>